<accession>A0AA36JID9</accession>
<organism evidence="1 2">
    <name type="scientific">Effrenium voratum</name>
    <dbReference type="NCBI Taxonomy" id="2562239"/>
    <lineage>
        <taxon>Eukaryota</taxon>
        <taxon>Sar</taxon>
        <taxon>Alveolata</taxon>
        <taxon>Dinophyceae</taxon>
        <taxon>Suessiales</taxon>
        <taxon>Symbiodiniaceae</taxon>
        <taxon>Effrenium</taxon>
    </lineage>
</organism>
<evidence type="ECO:0000313" key="1">
    <source>
        <dbReference type="EMBL" id="CAJ1405616.1"/>
    </source>
</evidence>
<gene>
    <name evidence="1" type="ORF">EVOR1521_LOCUS27778</name>
</gene>
<reference evidence="1" key="1">
    <citation type="submission" date="2023-08" db="EMBL/GenBank/DDBJ databases">
        <authorList>
            <person name="Chen Y."/>
            <person name="Shah S."/>
            <person name="Dougan E. K."/>
            <person name="Thang M."/>
            <person name="Chan C."/>
        </authorList>
    </citation>
    <scope>NUCLEOTIDE SEQUENCE</scope>
</reference>
<protein>
    <submittedName>
        <fullName evidence="1">Uncharacterized protein</fullName>
    </submittedName>
</protein>
<evidence type="ECO:0000313" key="2">
    <source>
        <dbReference type="Proteomes" id="UP001178507"/>
    </source>
</evidence>
<comment type="caution">
    <text evidence="1">The sequence shown here is derived from an EMBL/GenBank/DDBJ whole genome shotgun (WGS) entry which is preliminary data.</text>
</comment>
<keyword evidence="2" id="KW-1185">Reference proteome</keyword>
<dbReference type="AlphaFoldDB" id="A0AA36JID9"/>
<dbReference type="EMBL" id="CAUJNA010003593">
    <property type="protein sequence ID" value="CAJ1405616.1"/>
    <property type="molecule type" value="Genomic_DNA"/>
</dbReference>
<sequence length="138" mass="15285">MANHDTFGTWLTCVMGPPTSVTHIPCKVALGWCHRRYTSDAQICFIYVKCCKGKLHINRAIKGMQTLFHVNVVLKPATSFRVGLQKAASQQTCRLLREFDSALDELLAAPSSMHISSGSTAKQAKGRFVSLQPAVRYM</sequence>
<proteinExistence type="predicted"/>
<name>A0AA36JID9_9DINO</name>
<dbReference type="Proteomes" id="UP001178507">
    <property type="component" value="Unassembled WGS sequence"/>
</dbReference>